<sequence length="103" mass="11760">MAATFPRGLLDRFECNSRRIRPMQTGEQITLIFALFTVLLTLAVVVYYKFCKHSKPTYKSTNSTIQMMTRRGNENHRFSSSATITIVHHIGQHILIMNSSPVS</sequence>
<keyword evidence="1" id="KW-1133">Transmembrane helix</keyword>
<keyword evidence="1" id="KW-0472">Membrane</keyword>
<proteinExistence type="predicted"/>
<reference evidence="3" key="2">
    <citation type="journal article" date="2016" name="Sci. Rep.">
        <title>Dictyocaulus viviparus genome, variome and transcriptome elucidate lungworm biology and support future intervention.</title>
        <authorList>
            <person name="McNulty S.N."/>
            <person name="Strube C."/>
            <person name="Rosa B.A."/>
            <person name="Martin J.C."/>
            <person name="Tyagi R."/>
            <person name="Choi Y.J."/>
            <person name="Wang Q."/>
            <person name="Hallsworth Pepin K."/>
            <person name="Zhang X."/>
            <person name="Ozersky P."/>
            <person name="Wilson R.K."/>
            <person name="Sternberg P.W."/>
            <person name="Gasser R.B."/>
            <person name="Mitreva M."/>
        </authorList>
    </citation>
    <scope>NUCLEOTIDE SEQUENCE [LARGE SCALE GENOMIC DNA]</scope>
    <source>
        <strain evidence="3">HannoverDv2000</strain>
    </source>
</reference>
<evidence type="ECO:0000313" key="2">
    <source>
        <dbReference type="EMBL" id="KJH43706.1"/>
    </source>
</evidence>
<gene>
    <name evidence="2" type="ORF">DICVIV_10265</name>
</gene>
<protein>
    <submittedName>
        <fullName evidence="2">Uncharacterized protein</fullName>
    </submittedName>
</protein>
<name>A0A0D8XMX5_DICVI</name>
<evidence type="ECO:0000313" key="3">
    <source>
        <dbReference type="Proteomes" id="UP000053766"/>
    </source>
</evidence>
<keyword evidence="1" id="KW-0812">Transmembrane</keyword>
<keyword evidence="3" id="KW-1185">Reference proteome</keyword>
<accession>A0A0D8XMX5</accession>
<evidence type="ECO:0000256" key="1">
    <source>
        <dbReference type="SAM" id="Phobius"/>
    </source>
</evidence>
<organism evidence="2 3">
    <name type="scientific">Dictyocaulus viviparus</name>
    <name type="common">Bovine lungworm</name>
    <dbReference type="NCBI Taxonomy" id="29172"/>
    <lineage>
        <taxon>Eukaryota</taxon>
        <taxon>Metazoa</taxon>
        <taxon>Ecdysozoa</taxon>
        <taxon>Nematoda</taxon>
        <taxon>Chromadorea</taxon>
        <taxon>Rhabditida</taxon>
        <taxon>Rhabditina</taxon>
        <taxon>Rhabditomorpha</taxon>
        <taxon>Strongyloidea</taxon>
        <taxon>Metastrongylidae</taxon>
        <taxon>Dictyocaulus</taxon>
    </lineage>
</organism>
<reference evidence="2 3" key="1">
    <citation type="submission" date="2013-11" db="EMBL/GenBank/DDBJ databases">
        <title>Draft genome of the bovine lungworm Dictyocaulus viviparus.</title>
        <authorList>
            <person name="Mitreva M."/>
        </authorList>
    </citation>
    <scope>NUCLEOTIDE SEQUENCE [LARGE SCALE GENOMIC DNA]</scope>
    <source>
        <strain evidence="2 3">HannoverDv2000</strain>
    </source>
</reference>
<feature type="transmembrane region" description="Helical" evidence="1">
    <location>
        <begin position="29"/>
        <end position="50"/>
    </location>
</feature>
<dbReference type="Proteomes" id="UP000053766">
    <property type="component" value="Unassembled WGS sequence"/>
</dbReference>
<dbReference type="EMBL" id="KN716532">
    <property type="protein sequence ID" value="KJH43706.1"/>
    <property type="molecule type" value="Genomic_DNA"/>
</dbReference>
<dbReference type="AlphaFoldDB" id="A0A0D8XMX5"/>